<sequence>MGLSDLPLAAQRPYGGQGIVRQFYNGILPDETFENASRAFALQVYNGLLQSSGADMLIDKSPRYYYNLEFIDALFPESKRIWLIRNPLAVIASYKKVNKHVNDRFAMKEDLRNPKFNIKMADITIGLFRYFDYFSAPSSYAHHLRYEEMVKHPELELQKLCGFLGLSYEEGLEKYGEFQDSAKSDLYYSMGVGDPFVAHHKEPHLDSLHSWKESLDREEIEMYTRVLGAKLFHDLGYSEELEEAQRITGVQFQMEPDRELLELRTKQLADASGCVWKEHYQLQSNPGSPRDDMSLPELQQSVNAQQLQLQITLRALERRLEKSYVEQRRLQSQLEATRQKIKRVKAMIPFGNQLSHLASTYLIGGKKR</sequence>
<dbReference type="GO" id="GO:0008476">
    <property type="term" value="F:protein-tyrosine sulfotransferase activity"/>
    <property type="evidence" value="ECO:0007669"/>
    <property type="project" value="InterPro"/>
</dbReference>
<dbReference type="EMBL" id="BMHP01000002">
    <property type="protein sequence ID" value="GGD76138.1"/>
    <property type="molecule type" value="Genomic_DNA"/>
</dbReference>
<evidence type="ECO:0000313" key="3">
    <source>
        <dbReference type="EMBL" id="GGD76138.1"/>
    </source>
</evidence>
<name>A0A916Z690_9BACL</name>
<dbReference type="SUPFAM" id="SSF52540">
    <property type="entry name" value="P-loop containing nucleoside triphosphate hydrolases"/>
    <property type="match status" value="1"/>
</dbReference>
<evidence type="ECO:0000256" key="2">
    <source>
        <dbReference type="SAM" id="Coils"/>
    </source>
</evidence>
<proteinExistence type="predicted"/>
<dbReference type="PANTHER" id="PTHR12788">
    <property type="entry name" value="PROTEIN-TYROSINE SULFOTRANSFERASE 2"/>
    <property type="match status" value="1"/>
</dbReference>
<dbReference type="InterPro" id="IPR026634">
    <property type="entry name" value="TPST-like"/>
</dbReference>
<accession>A0A916Z690</accession>
<keyword evidence="2" id="KW-0175">Coiled coil</keyword>
<dbReference type="Pfam" id="PF13469">
    <property type="entry name" value="Sulfotransfer_3"/>
    <property type="match status" value="1"/>
</dbReference>
<protein>
    <recommendedName>
        <fullName evidence="5">Sulfotransferase family protein</fullName>
    </recommendedName>
</protein>
<reference evidence="3" key="2">
    <citation type="submission" date="2020-09" db="EMBL/GenBank/DDBJ databases">
        <authorList>
            <person name="Sun Q."/>
            <person name="Zhou Y."/>
        </authorList>
    </citation>
    <scope>NUCLEOTIDE SEQUENCE</scope>
    <source>
        <strain evidence="3">CGMCC 1.15178</strain>
    </source>
</reference>
<dbReference type="Proteomes" id="UP000612456">
    <property type="component" value="Unassembled WGS sequence"/>
</dbReference>
<feature type="coiled-coil region" evidence="2">
    <location>
        <begin position="313"/>
        <end position="347"/>
    </location>
</feature>
<evidence type="ECO:0000256" key="1">
    <source>
        <dbReference type="ARBA" id="ARBA00022679"/>
    </source>
</evidence>
<evidence type="ECO:0008006" key="5">
    <source>
        <dbReference type="Google" id="ProtNLM"/>
    </source>
</evidence>
<organism evidence="3 4">
    <name type="scientific">Paenibacillus nasutitermitis</name>
    <dbReference type="NCBI Taxonomy" id="1652958"/>
    <lineage>
        <taxon>Bacteria</taxon>
        <taxon>Bacillati</taxon>
        <taxon>Bacillota</taxon>
        <taxon>Bacilli</taxon>
        <taxon>Bacillales</taxon>
        <taxon>Paenibacillaceae</taxon>
        <taxon>Paenibacillus</taxon>
    </lineage>
</organism>
<dbReference type="Gene3D" id="3.40.50.300">
    <property type="entry name" value="P-loop containing nucleotide triphosphate hydrolases"/>
    <property type="match status" value="1"/>
</dbReference>
<evidence type="ECO:0000313" key="4">
    <source>
        <dbReference type="Proteomes" id="UP000612456"/>
    </source>
</evidence>
<keyword evidence="1" id="KW-0808">Transferase</keyword>
<dbReference type="InterPro" id="IPR027417">
    <property type="entry name" value="P-loop_NTPase"/>
</dbReference>
<gene>
    <name evidence="3" type="ORF">GCM10010911_37700</name>
</gene>
<dbReference type="PANTHER" id="PTHR12788:SF10">
    <property type="entry name" value="PROTEIN-TYROSINE SULFOTRANSFERASE"/>
    <property type="match status" value="1"/>
</dbReference>
<comment type="caution">
    <text evidence="3">The sequence shown here is derived from an EMBL/GenBank/DDBJ whole genome shotgun (WGS) entry which is preliminary data.</text>
</comment>
<keyword evidence="4" id="KW-1185">Reference proteome</keyword>
<dbReference type="AlphaFoldDB" id="A0A916Z690"/>
<reference evidence="3" key="1">
    <citation type="journal article" date="2014" name="Int. J. Syst. Evol. Microbiol.">
        <title>Complete genome sequence of Corynebacterium casei LMG S-19264T (=DSM 44701T), isolated from a smear-ripened cheese.</title>
        <authorList>
            <consortium name="US DOE Joint Genome Institute (JGI-PGF)"/>
            <person name="Walter F."/>
            <person name="Albersmeier A."/>
            <person name="Kalinowski J."/>
            <person name="Ruckert C."/>
        </authorList>
    </citation>
    <scope>NUCLEOTIDE SEQUENCE</scope>
    <source>
        <strain evidence="3">CGMCC 1.15178</strain>
    </source>
</reference>